<keyword evidence="3" id="KW-0119">Carbohydrate metabolism</keyword>
<dbReference type="GO" id="GO:0016798">
    <property type="term" value="F:hydrolase activity, acting on glycosyl bonds"/>
    <property type="evidence" value="ECO:0007669"/>
    <property type="project" value="UniProtKB-KW"/>
</dbReference>
<dbReference type="GO" id="GO:0016747">
    <property type="term" value="F:acyltransferase activity, transferring groups other than amino-acyl groups"/>
    <property type="evidence" value="ECO:0007669"/>
    <property type="project" value="TreeGrafter"/>
</dbReference>
<dbReference type="GO" id="GO:0045493">
    <property type="term" value="P:xylan catabolic process"/>
    <property type="evidence" value="ECO:0007669"/>
    <property type="project" value="UniProtKB-KW"/>
</dbReference>
<organism evidence="3 4">
    <name type="scientific">Aquisphaera giovannonii</name>
    <dbReference type="NCBI Taxonomy" id="406548"/>
    <lineage>
        <taxon>Bacteria</taxon>
        <taxon>Pseudomonadati</taxon>
        <taxon>Planctomycetota</taxon>
        <taxon>Planctomycetia</taxon>
        <taxon>Isosphaerales</taxon>
        <taxon>Isosphaeraceae</taxon>
        <taxon>Aquisphaera</taxon>
    </lineage>
</organism>
<dbReference type="EMBL" id="CP042997">
    <property type="protein sequence ID" value="QEH35376.1"/>
    <property type="molecule type" value="Genomic_DNA"/>
</dbReference>
<evidence type="ECO:0000256" key="2">
    <source>
        <dbReference type="SAM" id="SignalP"/>
    </source>
</evidence>
<dbReference type="InterPro" id="IPR050583">
    <property type="entry name" value="Mycobacterial_A85_antigen"/>
</dbReference>
<sequence precursor="true">MQSASISNTRPGHSPPGRRGRFNDMKWMRLLRVAILASFLAHAASGRTACLAGGPDSQVVARELRSASFTGSAIGTDPVRRFAVYLPAGYEASNERYPVVYYLPTSFDDYWASFDRRGARGLLDRAIDAGVIGKFILVGVDMNTRIGASWCVNSPVTGNWEDFAVRELVPHVDASFRTLATRDSRGIVGDFMGAYGAIRLGMAHPDVFGSVYAMHPVGTGSGVQIMHARPDWDLLASARSLDDLKGNGFALIFTTIFQAHLPNTSRPPLFVDLPARKVDGKLVIDVELTDRLRNSFFIEALVPRYAANLKSLRGFKFDWARSDTNMDHIYSNHALTHKLNEFGIVHEAEEYNGTWAGRNWDEDSRIYTDVLPFFRRHLDFAATAGKGRD</sequence>
<keyword evidence="4" id="KW-1185">Reference proteome</keyword>
<feature type="region of interest" description="Disordered" evidence="1">
    <location>
        <begin position="1"/>
        <end position="21"/>
    </location>
</feature>
<evidence type="ECO:0000256" key="1">
    <source>
        <dbReference type="SAM" id="MobiDB-lite"/>
    </source>
</evidence>
<keyword evidence="3" id="KW-0624">Polysaccharide degradation</keyword>
<keyword evidence="2" id="KW-0732">Signal</keyword>
<accession>A0A5B9W432</accession>
<feature type="signal peptide" evidence="2">
    <location>
        <begin position="1"/>
        <end position="43"/>
    </location>
</feature>
<feature type="chain" id="PRO_5023086615" evidence="2">
    <location>
        <begin position="44"/>
        <end position="389"/>
    </location>
</feature>
<keyword evidence="3" id="KW-0326">Glycosidase</keyword>
<evidence type="ECO:0000313" key="4">
    <source>
        <dbReference type="Proteomes" id="UP000324233"/>
    </source>
</evidence>
<dbReference type="Pfam" id="PF00756">
    <property type="entry name" value="Esterase"/>
    <property type="match status" value="1"/>
</dbReference>
<keyword evidence="3" id="KW-0378">Hydrolase</keyword>
<keyword evidence="3" id="KW-0858">Xylan degradation</keyword>
<reference evidence="3 4" key="1">
    <citation type="submission" date="2019-08" db="EMBL/GenBank/DDBJ databases">
        <title>Deep-cultivation of Planctomycetes and their phenomic and genomic characterization uncovers novel biology.</title>
        <authorList>
            <person name="Wiegand S."/>
            <person name="Jogler M."/>
            <person name="Boedeker C."/>
            <person name="Pinto D."/>
            <person name="Vollmers J."/>
            <person name="Rivas-Marin E."/>
            <person name="Kohn T."/>
            <person name="Peeters S.H."/>
            <person name="Heuer A."/>
            <person name="Rast P."/>
            <person name="Oberbeckmann S."/>
            <person name="Bunk B."/>
            <person name="Jeske O."/>
            <person name="Meyerdierks A."/>
            <person name="Storesund J.E."/>
            <person name="Kallscheuer N."/>
            <person name="Luecker S."/>
            <person name="Lage O.M."/>
            <person name="Pohl T."/>
            <person name="Merkel B.J."/>
            <person name="Hornburger P."/>
            <person name="Mueller R.-W."/>
            <person name="Bruemmer F."/>
            <person name="Labrenz M."/>
            <person name="Spormann A.M."/>
            <person name="Op den Camp H."/>
            <person name="Overmann J."/>
            <person name="Amann R."/>
            <person name="Jetten M.S.M."/>
            <person name="Mascher T."/>
            <person name="Medema M.H."/>
            <person name="Devos D.P."/>
            <person name="Kaster A.-K."/>
            <person name="Ovreas L."/>
            <person name="Rohde M."/>
            <person name="Galperin M.Y."/>
            <person name="Jogler C."/>
        </authorList>
    </citation>
    <scope>NUCLEOTIDE SEQUENCE [LARGE SCALE GENOMIC DNA]</scope>
    <source>
        <strain evidence="3 4">OJF2</strain>
    </source>
</reference>
<dbReference type="InterPro" id="IPR029058">
    <property type="entry name" value="AB_hydrolase_fold"/>
</dbReference>
<dbReference type="SUPFAM" id="SSF53474">
    <property type="entry name" value="alpha/beta-Hydrolases"/>
    <property type="match status" value="1"/>
</dbReference>
<dbReference type="PANTHER" id="PTHR48098:SF1">
    <property type="entry name" value="DIACYLGLYCEROL ACYLTRANSFERASE_MYCOLYLTRANSFERASE AG85A"/>
    <property type="match status" value="1"/>
</dbReference>
<dbReference type="Gene3D" id="3.40.50.1820">
    <property type="entry name" value="alpha/beta hydrolase"/>
    <property type="match status" value="1"/>
</dbReference>
<dbReference type="KEGG" id="agv:OJF2_39280"/>
<evidence type="ECO:0000313" key="3">
    <source>
        <dbReference type="EMBL" id="QEH35376.1"/>
    </source>
</evidence>
<dbReference type="InterPro" id="IPR000801">
    <property type="entry name" value="Esterase-like"/>
</dbReference>
<protein>
    <submittedName>
        <fullName evidence="3">Endo-1,4-beta-xylanase/feruloyl esterase</fullName>
    </submittedName>
</protein>
<dbReference type="Proteomes" id="UP000324233">
    <property type="component" value="Chromosome"/>
</dbReference>
<gene>
    <name evidence="3" type="ORF">OJF2_39280</name>
</gene>
<dbReference type="PANTHER" id="PTHR48098">
    <property type="entry name" value="ENTEROCHELIN ESTERASE-RELATED"/>
    <property type="match status" value="1"/>
</dbReference>
<dbReference type="AlphaFoldDB" id="A0A5B9W432"/>
<proteinExistence type="predicted"/>
<name>A0A5B9W432_9BACT</name>